<feature type="transmembrane region" description="Helical" evidence="4">
    <location>
        <begin position="112"/>
        <end position="132"/>
    </location>
</feature>
<keyword evidence="5" id="KW-0830">Ubiquinone</keyword>
<dbReference type="SUPFAM" id="SSF52833">
    <property type="entry name" value="Thioredoxin-like"/>
    <property type="match status" value="1"/>
</dbReference>
<evidence type="ECO:0000256" key="3">
    <source>
        <dbReference type="ARBA" id="ARBA00023014"/>
    </source>
</evidence>
<dbReference type="GO" id="GO:0003954">
    <property type="term" value="F:NADH dehydrogenase activity"/>
    <property type="evidence" value="ECO:0007669"/>
    <property type="project" value="TreeGrafter"/>
</dbReference>
<reference evidence="5 6" key="1">
    <citation type="journal article" date="2010" name="Genome Biol. Evol.">
        <title>Functional convergence in reduced genomes of bacterial symbionts spanning 200 My of evolution.</title>
        <authorList>
            <person name="McCutcheon J.P."/>
            <person name="Moran N.A."/>
        </authorList>
    </citation>
    <scope>NUCLEOTIDE SEQUENCE [LARGE SCALE GENOMIC DNA]</scope>
    <source>
        <strain evidence="5 6">CARI</strain>
    </source>
</reference>
<evidence type="ECO:0000256" key="2">
    <source>
        <dbReference type="ARBA" id="ARBA00023004"/>
    </source>
</evidence>
<proteinExistence type="predicted"/>
<organism evidence="5 6">
    <name type="scientific">Zinderia insecticola (strain CARI)</name>
    <dbReference type="NCBI Taxonomy" id="871271"/>
    <lineage>
        <taxon>Bacteria</taxon>
        <taxon>Pseudomonadati</taxon>
        <taxon>Pseudomonadota</taxon>
        <taxon>Betaproteobacteria</taxon>
        <taxon>Burkholderiales</taxon>
        <taxon>Oxalobacteraceae</taxon>
        <taxon>Candidatus Zinderia</taxon>
    </lineage>
</organism>
<accession>E0TIU5</accession>
<dbReference type="GO" id="GO:0051536">
    <property type="term" value="F:iron-sulfur cluster binding"/>
    <property type="evidence" value="ECO:0007669"/>
    <property type="project" value="UniProtKB-KW"/>
</dbReference>
<protein>
    <submittedName>
        <fullName evidence="5">Putative NADH:ubiquinone oxidoreductase, chain E</fullName>
    </submittedName>
</protein>
<dbReference type="GO" id="GO:0046872">
    <property type="term" value="F:metal ion binding"/>
    <property type="evidence" value="ECO:0007669"/>
    <property type="project" value="UniProtKB-KW"/>
</dbReference>
<dbReference type="AlphaFoldDB" id="E0TIU5"/>
<dbReference type="STRING" id="871271.ZICARI_105"/>
<dbReference type="PANTHER" id="PTHR10371">
    <property type="entry name" value="NADH DEHYDROGENASE UBIQUINONE FLAVOPROTEIN 2, MITOCHONDRIAL"/>
    <property type="match status" value="1"/>
</dbReference>
<dbReference type="KEGG" id="zin:ZICARI_105"/>
<dbReference type="HOGENOM" id="CLU_054362_2_0_4"/>
<keyword evidence="6" id="KW-1185">Reference proteome</keyword>
<keyword evidence="4" id="KW-1133">Transmembrane helix</keyword>
<evidence type="ECO:0000256" key="4">
    <source>
        <dbReference type="SAM" id="Phobius"/>
    </source>
</evidence>
<keyword evidence="4" id="KW-0472">Membrane</keyword>
<dbReference type="EMBL" id="CP002161">
    <property type="protein sequence ID" value="ADM89722.1"/>
    <property type="molecule type" value="Genomic_DNA"/>
</dbReference>
<keyword evidence="3" id="KW-0411">Iron-sulfur</keyword>
<evidence type="ECO:0000313" key="6">
    <source>
        <dbReference type="Proteomes" id="UP000001303"/>
    </source>
</evidence>
<evidence type="ECO:0000313" key="5">
    <source>
        <dbReference type="EMBL" id="ADM89722.1"/>
    </source>
</evidence>
<keyword evidence="1" id="KW-0479">Metal-binding</keyword>
<evidence type="ECO:0000256" key="1">
    <source>
        <dbReference type="ARBA" id="ARBA00022723"/>
    </source>
</evidence>
<dbReference type="Gene3D" id="3.40.30.10">
    <property type="entry name" value="Glutaredoxin"/>
    <property type="match status" value="1"/>
</dbReference>
<dbReference type="Pfam" id="PF01257">
    <property type="entry name" value="2Fe-2S_thioredx"/>
    <property type="match status" value="1"/>
</dbReference>
<keyword evidence="4" id="KW-0812">Transmembrane</keyword>
<dbReference type="PANTHER" id="PTHR10371:SF3">
    <property type="entry name" value="NADH DEHYDROGENASE [UBIQUINONE] FLAVOPROTEIN 2, MITOCHONDRIAL"/>
    <property type="match status" value="1"/>
</dbReference>
<dbReference type="Gene3D" id="1.10.10.1590">
    <property type="entry name" value="NADH-quinone oxidoreductase subunit E"/>
    <property type="match status" value="1"/>
</dbReference>
<gene>
    <name evidence="5" type="primary">nuoE</name>
    <name evidence="5" type="ordered locus">ZICARI_105</name>
</gene>
<keyword evidence="2" id="KW-0408">Iron</keyword>
<dbReference type="Proteomes" id="UP000001303">
    <property type="component" value="Chromosome"/>
</dbReference>
<name>E0TIU5_ZINIC</name>
<dbReference type="InterPro" id="IPR041921">
    <property type="entry name" value="NuoE_N"/>
</dbReference>
<dbReference type="CDD" id="cd02980">
    <property type="entry name" value="TRX_Fd_family"/>
    <property type="match status" value="1"/>
</dbReference>
<dbReference type="InterPro" id="IPR036249">
    <property type="entry name" value="Thioredoxin-like_sf"/>
</dbReference>
<sequence length="154" mass="18868">MFLNKYIYKNIKKEFKKFPLENKRSIILYILRIFEKKYNFINNKILKKISKVLKISFIQVKEISNFYKMCNLKKKVKYKIFICNSISCYLNNSLKVINFLKKEIFKKKKKKLFYIHKSSCMGLCSFSPFFLINNKKLFFYMNKKKIKFLIKKLI</sequence>